<dbReference type="eggNOG" id="COG2373">
    <property type="taxonomic scope" value="Bacteria"/>
</dbReference>
<evidence type="ECO:0000256" key="3">
    <source>
        <dbReference type="SAM" id="SignalP"/>
    </source>
</evidence>
<feature type="compositionally biased region" description="Low complexity" evidence="1">
    <location>
        <begin position="112"/>
        <end position="123"/>
    </location>
</feature>
<dbReference type="Proteomes" id="UP000006362">
    <property type="component" value="Chromosome"/>
</dbReference>
<keyword evidence="2" id="KW-0812">Transmembrane</keyword>
<dbReference type="STRING" id="648996.Theam_1524"/>
<evidence type="ECO:0008006" key="6">
    <source>
        <dbReference type="Google" id="ProtNLM"/>
    </source>
</evidence>
<evidence type="ECO:0000256" key="1">
    <source>
        <dbReference type="SAM" id="MobiDB-lite"/>
    </source>
</evidence>
<evidence type="ECO:0000256" key="2">
    <source>
        <dbReference type="SAM" id="Phobius"/>
    </source>
</evidence>
<name>E8T4M7_THEA1</name>
<organism evidence="4 5">
    <name type="scientific">Thermovibrio ammonificans (strain DSM 15698 / JCM 12110 / HB-1)</name>
    <dbReference type="NCBI Taxonomy" id="648996"/>
    <lineage>
        <taxon>Bacteria</taxon>
        <taxon>Pseudomonadati</taxon>
        <taxon>Aquificota</taxon>
        <taxon>Aquificia</taxon>
        <taxon>Desulfurobacteriales</taxon>
        <taxon>Desulfurobacteriaceae</taxon>
        <taxon>Thermovibrio</taxon>
    </lineage>
</organism>
<sequence length="199" mass="21207">MRGVLLTLVLVLGLFSPALAHKISAFVDVEDNTVHLVSYFSDGTPVKNGKVEVLDSSGKVVLTGRTDKNGEFDFKVKKPGTYTAVVIAELGHRAKASFTVGKEELQPPAPSSPSGSSAVSKVSEPVASKGCAVSEQELRKIIREELDPIHRELLKIEEQNAKVSFKDVVGGLGWIMGIFGAAALALSYRRRDGSGSGRS</sequence>
<keyword evidence="5" id="KW-1185">Reference proteome</keyword>
<dbReference type="OrthoDB" id="9795418at2"/>
<feature type="transmembrane region" description="Helical" evidence="2">
    <location>
        <begin position="168"/>
        <end position="188"/>
    </location>
</feature>
<protein>
    <recommendedName>
        <fullName evidence="6">Nickel transport protein</fullName>
    </recommendedName>
</protein>
<dbReference type="SUPFAM" id="SSF49478">
    <property type="entry name" value="Cna protein B-type domain"/>
    <property type="match status" value="1"/>
</dbReference>
<dbReference type="AlphaFoldDB" id="E8T4M7"/>
<reference evidence="4" key="1">
    <citation type="submission" date="2011-01" db="EMBL/GenBank/DDBJ databases">
        <title>Complete sequence of chromosome of Thermovibrio ammonificans HB-1.</title>
        <authorList>
            <consortium name="US DOE Joint Genome Institute"/>
            <person name="Lucas S."/>
            <person name="Copeland A."/>
            <person name="Lapidus A."/>
            <person name="Cheng J.-F."/>
            <person name="Goodwin L."/>
            <person name="Pitluck S."/>
            <person name="Davenport K."/>
            <person name="Detter J.C."/>
            <person name="Han C."/>
            <person name="Tapia R."/>
            <person name="Land M."/>
            <person name="Hauser L."/>
            <person name="Kyrpides N."/>
            <person name="Ivanova N."/>
            <person name="Ovchinnikova G."/>
            <person name="Vetriani C."/>
            <person name="Woyke T."/>
        </authorList>
    </citation>
    <scope>NUCLEOTIDE SEQUENCE [LARGE SCALE GENOMIC DNA]</scope>
    <source>
        <strain evidence="4">HB-1</strain>
    </source>
</reference>
<keyword evidence="3" id="KW-0732">Signal</keyword>
<dbReference type="Gene3D" id="2.60.40.10">
    <property type="entry name" value="Immunoglobulins"/>
    <property type="match status" value="1"/>
</dbReference>
<evidence type="ECO:0000313" key="5">
    <source>
        <dbReference type="Proteomes" id="UP000006362"/>
    </source>
</evidence>
<gene>
    <name evidence="4" type="ordered locus">Theam_1524</name>
</gene>
<dbReference type="KEGG" id="tam:Theam_1524"/>
<feature type="chain" id="PRO_5003231251" description="Nickel transport protein" evidence="3">
    <location>
        <begin position="21"/>
        <end position="199"/>
    </location>
</feature>
<evidence type="ECO:0000313" key="4">
    <source>
        <dbReference type="EMBL" id="ADU97485.1"/>
    </source>
</evidence>
<dbReference type="RefSeq" id="WP_013538271.1">
    <property type="nucleotide sequence ID" value="NC_014926.1"/>
</dbReference>
<keyword evidence="2" id="KW-0472">Membrane</keyword>
<proteinExistence type="predicted"/>
<dbReference type="HOGENOM" id="CLU_083845_1_0_0"/>
<feature type="signal peptide" evidence="3">
    <location>
        <begin position="1"/>
        <end position="20"/>
    </location>
</feature>
<dbReference type="InterPro" id="IPR013783">
    <property type="entry name" value="Ig-like_fold"/>
</dbReference>
<feature type="region of interest" description="Disordered" evidence="1">
    <location>
        <begin position="102"/>
        <end position="123"/>
    </location>
</feature>
<dbReference type="EMBL" id="CP002444">
    <property type="protein sequence ID" value="ADU97485.1"/>
    <property type="molecule type" value="Genomic_DNA"/>
</dbReference>
<keyword evidence="2" id="KW-1133">Transmembrane helix</keyword>
<accession>E8T4M7</accession>